<feature type="region of interest" description="Disordered" evidence="1">
    <location>
        <begin position="74"/>
        <end position="120"/>
    </location>
</feature>
<dbReference type="AlphaFoldDB" id="A0A813EDJ3"/>
<dbReference type="Proteomes" id="UP000654075">
    <property type="component" value="Unassembled WGS sequence"/>
</dbReference>
<sequence length="171" mass="18311">MGLPDGWDLRNLQAVGSLDEAHRLAEDWLRSPCALGGYTVAQPPGADLEWMFFQDEPAVEALCVTGELLIHSTSGISSAAPSPSRTRASDFNPQATTTTTPKRSSTAQDSPARGGRPRCEPGEQLLQQARAEAARQVQGGVAGGMDEFCSLPAFHGHVSQAVLREIWRSAR</sequence>
<proteinExistence type="predicted"/>
<name>A0A813EDJ3_POLGL</name>
<comment type="caution">
    <text evidence="2">The sequence shown here is derived from an EMBL/GenBank/DDBJ whole genome shotgun (WGS) entry which is preliminary data.</text>
</comment>
<feature type="compositionally biased region" description="Polar residues" evidence="1">
    <location>
        <begin position="91"/>
        <end position="109"/>
    </location>
</feature>
<dbReference type="EMBL" id="CAJNNV010011902">
    <property type="protein sequence ID" value="CAE8600185.1"/>
    <property type="molecule type" value="Genomic_DNA"/>
</dbReference>
<accession>A0A813EDJ3</accession>
<feature type="compositionally biased region" description="Low complexity" evidence="1">
    <location>
        <begin position="77"/>
        <end position="86"/>
    </location>
</feature>
<keyword evidence="3" id="KW-1185">Reference proteome</keyword>
<feature type="non-terminal residue" evidence="2">
    <location>
        <position position="1"/>
    </location>
</feature>
<reference evidence="2" key="1">
    <citation type="submission" date="2021-02" db="EMBL/GenBank/DDBJ databases">
        <authorList>
            <person name="Dougan E. K."/>
            <person name="Rhodes N."/>
            <person name="Thang M."/>
            <person name="Chan C."/>
        </authorList>
    </citation>
    <scope>NUCLEOTIDE SEQUENCE</scope>
</reference>
<gene>
    <name evidence="2" type="ORF">PGLA1383_LOCUS18522</name>
</gene>
<evidence type="ECO:0000313" key="2">
    <source>
        <dbReference type="EMBL" id="CAE8600185.1"/>
    </source>
</evidence>
<evidence type="ECO:0000313" key="3">
    <source>
        <dbReference type="Proteomes" id="UP000654075"/>
    </source>
</evidence>
<organism evidence="2 3">
    <name type="scientific">Polarella glacialis</name>
    <name type="common">Dinoflagellate</name>
    <dbReference type="NCBI Taxonomy" id="89957"/>
    <lineage>
        <taxon>Eukaryota</taxon>
        <taxon>Sar</taxon>
        <taxon>Alveolata</taxon>
        <taxon>Dinophyceae</taxon>
        <taxon>Suessiales</taxon>
        <taxon>Suessiaceae</taxon>
        <taxon>Polarella</taxon>
    </lineage>
</organism>
<evidence type="ECO:0000256" key="1">
    <source>
        <dbReference type="SAM" id="MobiDB-lite"/>
    </source>
</evidence>
<protein>
    <submittedName>
        <fullName evidence="2">Uncharacterized protein</fullName>
    </submittedName>
</protein>